<accession>A0A9X6ZGW1</accession>
<comment type="caution">
    <text evidence="1">The sequence shown here is derived from an EMBL/GenBank/DDBJ whole genome shotgun (WGS) entry which is preliminary data.</text>
</comment>
<sequence>MSLHIYLDDSGNIDSNNGDLYVWAGFSIKGAPNHLKNRLDNIMKSFDDKSKEGELKGKNATFEQKSKVFQCLADWDDLRICYLVADKTMATKAHSEFVKGASSRKKEQSENYFLSKIISRIAEPYTEQKRKTVVVNIDGDPARPHESELRLHEYLTLRYNFPKWNNDFYWHNFVVNYNSEKNHGLMQAADFLANFFLEYYKYMYYQKSTNKSASIAYVELYNILRPKIHHRIYGLPNLSIL</sequence>
<dbReference type="AlphaFoldDB" id="A0A9X6ZGW1"/>
<organism evidence="1 2">
    <name type="scientific">Bacillus cereus</name>
    <dbReference type="NCBI Taxonomy" id="1396"/>
    <lineage>
        <taxon>Bacteria</taxon>
        <taxon>Bacillati</taxon>
        <taxon>Bacillota</taxon>
        <taxon>Bacilli</taxon>
        <taxon>Bacillales</taxon>
        <taxon>Bacillaceae</taxon>
        <taxon>Bacillus</taxon>
        <taxon>Bacillus cereus group</taxon>
    </lineage>
</organism>
<evidence type="ECO:0008006" key="3">
    <source>
        <dbReference type="Google" id="ProtNLM"/>
    </source>
</evidence>
<gene>
    <name evidence="1" type="ORF">CN357_06140</name>
</gene>
<protein>
    <recommendedName>
        <fullName evidence="3">DUF3800 domain-containing protein</fullName>
    </recommendedName>
</protein>
<evidence type="ECO:0000313" key="1">
    <source>
        <dbReference type="EMBL" id="PFF51388.1"/>
    </source>
</evidence>
<reference evidence="1 2" key="1">
    <citation type="submission" date="2017-09" db="EMBL/GenBank/DDBJ databases">
        <title>Large-scale bioinformatics analysis of Bacillus genomes uncovers conserved roles of natural products in bacterial physiology.</title>
        <authorList>
            <consortium name="Agbiome Team Llc"/>
            <person name="Bleich R.M."/>
            <person name="Kirk G.J."/>
            <person name="Santa Maria K.C."/>
            <person name="Allen S.E."/>
            <person name="Farag S."/>
            <person name="Shank E.A."/>
            <person name="Bowers A."/>
        </authorList>
    </citation>
    <scope>NUCLEOTIDE SEQUENCE [LARGE SCALE GENOMIC DNA]</scope>
    <source>
        <strain evidence="1 2">AFS020204</strain>
    </source>
</reference>
<dbReference type="Proteomes" id="UP000220210">
    <property type="component" value="Unassembled WGS sequence"/>
</dbReference>
<name>A0A9X6ZGW1_BACCE</name>
<dbReference type="EMBL" id="NTSO01000003">
    <property type="protein sequence ID" value="PFF51388.1"/>
    <property type="molecule type" value="Genomic_DNA"/>
</dbReference>
<dbReference type="Pfam" id="PF12686">
    <property type="entry name" value="DUF3800"/>
    <property type="match status" value="1"/>
</dbReference>
<dbReference type="InterPro" id="IPR024524">
    <property type="entry name" value="DUF3800"/>
</dbReference>
<evidence type="ECO:0000313" key="2">
    <source>
        <dbReference type="Proteomes" id="UP000220210"/>
    </source>
</evidence>
<proteinExistence type="predicted"/>